<protein>
    <recommendedName>
        <fullName evidence="2">UPF0301 protein Q4490_09025</fullName>
    </recommendedName>
</protein>
<dbReference type="PANTHER" id="PTHR30327">
    <property type="entry name" value="UNCHARACTERIZED PROTEIN YQGE"/>
    <property type="match status" value="1"/>
</dbReference>
<evidence type="ECO:0000256" key="2">
    <source>
        <dbReference type="HAMAP-Rule" id="MF_00758"/>
    </source>
</evidence>
<evidence type="ECO:0000313" key="5">
    <source>
        <dbReference type="Proteomes" id="UP001169862"/>
    </source>
</evidence>
<dbReference type="RefSeq" id="WP_075171038.1">
    <property type="nucleotide sequence ID" value="NZ_CAXHZV010000005.1"/>
</dbReference>
<keyword evidence="6" id="KW-1185">Reference proteome</keyword>
<evidence type="ECO:0000313" key="6">
    <source>
        <dbReference type="Proteomes" id="UP001177341"/>
    </source>
</evidence>
<dbReference type="Proteomes" id="UP001177341">
    <property type="component" value="Unassembled WGS sequence"/>
</dbReference>
<accession>A0AAW7XK11</accession>
<gene>
    <name evidence="3" type="ORF">Q4490_09025</name>
    <name evidence="4" type="ORF">Q8W30_12310</name>
</gene>
<dbReference type="SUPFAM" id="SSF143456">
    <property type="entry name" value="VC0467-like"/>
    <property type="match status" value="1"/>
</dbReference>
<comment type="similarity">
    <text evidence="1 2">Belongs to the UPF0301 (AlgH) family.</text>
</comment>
<dbReference type="Proteomes" id="UP001169862">
    <property type="component" value="Unassembled WGS sequence"/>
</dbReference>
<sequence>MNKKQTCLRDHFLISMPHLQDDGFAKTIIYLCDHSEYGAMGLVINQPLALTLSEMLTHLDMKTGKYQQATSVYAGGPVQSDRGFVLHRPYLGDPWLSTYKISDEIQLTTSLDILEAISSHGSAEALIAIGYAGWGAGQLEEEISNNVWLSCPANSDIMFNMPAGERMQAAAALLGVNLNLLTAHSGRA</sequence>
<dbReference type="Pfam" id="PF02622">
    <property type="entry name" value="DUF179"/>
    <property type="match status" value="1"/>
</dbReference>
<dbReference type="Gene3D" id="3.40.1740.10">
    <property type="entry name" value="VC0467-like"/>
    <property type="match status" value="1"/>
</dbReference>
<dbReference type="EMBL" id="JAUOPG010000005">
    <property type="protein sequence ID" value="MDO6453708.1"/>
    <property type="molecule type" value="Genomic_DNA"/>
</dbReference>
<dbReference type="InterPro" id="IPR003774">
    <property type="entry name" value="AlgH-like"/>
</dbReference>
<evidence type="ECO:0000313" key="3">
    <source>
        <dbReference type="EMBL" id="MDO6453708.1"/>
    </source>
</evidence>
<proteinExistence type="inferred from homology"/>
<name>A0AAW7XK11_9GAMM</name>
<evidence type="ECO:0000313" key="4">
    <source>
        <dbReference type="EMBL" id="MDP2523354.1"/>
    </source>
</evidence>
<dbReference type="HAMAP" id="MF_00758">
    <property type="entry name" value="UPF0301"/>
    <property type="match status" value="1"/>
</dbReference>
<dbReference type="NCBIfam" id="NF001266">
    <property type="entry name" value="PRK00228.1-1"/>
    <property type="match status" value="1"/>
</dbReference>
<comment type="caution">
    <text evidence="3">The sequence shown here is derived from an EMBL/GenBank/DDBJ whole genome shotgun (WGS) entry which is preliminary data.</text>
</comment>
<dbReference type="EMBL" id="JAUYVO010000008">
    <property type="protein sequence ID" value="MDP2523354.1"/>
    <property type="molecule type" value="Genomic_DNA"/>
</dbReference>
<dbReference type="GO" id="GO:0005829">
    <property type="term" value="C:cytosol"/>
    <property type="evidence" value="ECO:0007669"/>
    <property type="project" value="TreeGrafter"/>
</dbReference>
<reference evidence="3" key="1">
    <citation type="submission" date="2023-07" db="EMBL/GenBank/DDBJ databases">
        <title>Genome content predicts the carbon catabolic preferences of heterotrophic bacteria.</title>
        <authorList>
            <person name="Gralka M."/>
        </authorList>
    </citation>
    <scope>NUCLEOTIDE SEQUENCE</scope>
    <source>
        <strain evidence="4">5G01</strain>
        <strain evidence="3">I2M16</strain>
    </source>
</reference>
<dbReference type="PANTHER" id="PTHR30327:SF1">
    <property type="entry name" value="UPF0301 PROTEIN YQGE"/>
    <property type="match status" value="1"/>
</dbReference>
<organism evidence="3 5">
    <name type="scientific">Neptunomonas phycophila</name>
    <dbReference type="NCBI Taxonomy" id="1572645"/>
    <lineage>
        <taxon>Bacteria</taxon>
        <taxon>Pseudomonadati</taxon>
        <taxon>Pseudomonadota</taxon>
        <taxon>Gammaproteobacteria</taxon>
        <taxon>Oceanospirillales</taxon>
        <taxon>Oceanospirillaceae</taxon>
        <taxon>Neptunomonas</taxon>
    </lineage>
</organism>
<dbReference type="AlphaFoldDB" id="A0AAW7XK11"/>
<evidence type="ECO:0000256" key="1">
    <source>
        <dbReference type="ARBA" id="ARBA00009600"/>
    </source>
</evidence>
<dbReference type="GeneID" id="89454926"/>